<protein>
    <submittedName>
        <fullName evidence="1">Uncharacterized protein</fullName>
    </submittedName>
</protein>
<dbReference type="OrthoDB" id="275994at2"/>
<sequence length="103" mass="11708">MTNLEPSPEALKFRGSMRAGSFTAQLFVELAVEPSSLTLSASMRSFRIDRENFQGLEETSILGIFKRGIRFRHSQPGLTNPIIFYPSMNRDAFRQHLQSIGWS</sequence>
<dbReference type="EMBL" id="CP036261">
    <property type="protein sequence ID" value="QDS86832.1"/>
    <property type="molecule type" value="Genomic_DNA"/>
</dbReference>
<proteinExistence type="predicted"/>
<dbReference type="KEGG" id="ruv:EC9_10070"/>
<dbReference type="Proteomes" id="UP000319557">
    <property type="component" value="Chromosome"/>
</dbReference>
<organism evidence="1 2">
    <name type="scientific">Rosistilla ulvae</name>
    <dbReference type="NCBI Taxonomy" id="1930277"/>
    <lineage>
        <taxon>Bacteria</taxon>
        <taxon>Pseudomonadati</taxon>
        <taxon>Planctomycetota</taxon>
        <taxon>Planctomycetia</taxon>
        <taxon>Pirellulales</taxon>
        <taxon>Pirellulaceae</taxon>
        <taxon>Rosistilla</taxon>
    </lineage>
</organism>
<evidence type="ECO:0000313" key="1">
    <source>
        <dbReference type="EMBL" id="QDS86832.1"/>
    </source>
</evidence>
<dbReference type="AlphaFoldDB" id="A0A517LW35"/>
<dbReference type="RefSeq" id="WP_145282889.1">
    <property type="nucleotide sequence ID" value="NZ_CP036261.1"/>
</dbReference>
<name>A0A517LW35_9BACT</name>
<gene>
    <name evidence="1" type="ORF">EC9_10070</name>
</gene>
<accession>A0A517LW35</accession>
<reference evidence="1 2" key="1">
    <citation type="submission" date="2019-02" db="EMBL/GenBank/DDBJ databases">
        <title>Deep-cultivation of Planctomycetes and their phenomic and genomic characterization uncovers novel biology.</title>
        <authorList>
            <person name="Wiegand S."/>
            <person name="Jogler M."/>
            <person name="Boedeker C."/>
            <person name="Pinto D."/>
            <person name="Vollmers J."/>
            <person name="Rivas-Marin E."/>
            <person name="Kohn T."/>
            <person name="Peeters S.H."/>
            <person name="Heuer A."/>
            <person name="Rast P."/>
            <person name="Oberbeckmann S."/>
            <person name="Bunk B."/>
            <person name="Jeske O."/>
            <person name="Meyerdierks A."/>
            <person name="Storesund J.E."/>
            <person name="Kallscheuer N."/>
            <person name="Luecker S."/>
            <person name="Lage O.M."/>
            <person name="Pohl T."/>
            <person name="Merkel B.J."/>
            <person name="Hornburger P."/>
            <person name="Mueller R.-W."/>
            <person name="Bruemmer F."/>
            <person name="Labrenz M."/>
            <person name="Spormann A.M."/>
            <person name="Op den Camp H."/>
            <person name="Overmann J."/>
            <person name="Amann R."/>
            <person name="Jetten M.S.M."/>
            <person name="Mascher T."/>
            <person name="Medema M.H."/>
            <person name="Devos D.P."/>
            <person name="Kaster A.-K."/>
            <person name="Ovreas L."/>
            <person name="Rohde M."/>
            <person name="Galperin M.Y."/>
            <person name="Jogler C."/>
        </authorList>
    </citation>
    <scope>NUCLEOTIDE SEQUENCE [LARGE SCALE GENOMIC DNA]</scope>
    <source>
        <strain evidence="1 2">EC9</strain>
    </source>
</reference>
<keyword evidence="2" id="KW-1185">Reference proteome</keyword>
<evidence type="ECO:0000313" key="2">
    <source>
        <dbReference type="Proteomes" id="UP000319557"/>
    </source>
</evidence>